<comment type="caution">
    <text evidence="3">The sequence shown here is derived from an EMBL/GenBank/DDBJ whole genome shotgun (WGS) entry which is preliminary data.</text>
</comment>
<dbReference type="AlphaFoldDB" id="A0AAN7CEW8"/>
<reference evidence="3" key="2">
    <citation type="submission" date="2023-05" db="EMBL/GenBank/DDBJ databases">
        <authorList>
            <consortium name="Lawrence Berkeley National Laboratory"/>
            <person name="Steindorff A."/>
            <person name="Hensen N."/>
            <person name="Bonometti L."/>
            <person name="Westerberg I."/>
            <person name="Brannstrom I.O."/>
            <person name="Guillou S."/>
            <person name="Cros-Aarteil S."/>
            <person name="Calhoun S."/>
            <person name="Haridas S."/>
            <person name="Kuo A."/>
            <person name="Mondo S."/>
            <person name="Pangilinan J."/>
            <person name="Riley R."/>
            <person name="Labutti K."/>
            <person name="Andreopoulos B."/>
            <person name="Lipzen A."/>
            <person name="Chen C."/>
            <person name="Yanf M."/>
            <person name="Daum C."/>
            <person name="Ng V."/>
            <person name="Clum A."/>
            <person name="Ohm R."/>
            <person name="Martin F."/>
            <person name="Silar P."/>
            <person name="Natvig D."/>
            <person name="Lalanne C."/>
            <person name="Gautier V."/>
            <person name="Ament-Velasquez S.L."/>
            <person name="Kruys A."/>
            <person name="Hutchinson M.I."/>
            <person name="Powell A.J."/>
            <person name="Barry K."/>
            <person name="Miller A.N."/>
            <person name="Grigoriev I.V."/>
            <person name="Debuchy R."/>
            <person name="Gladieux P."/>
            <person name="Thoren M.H."/>
            <person name="Johannesson H."/>
        </authorList>
    </citation>
    <scope>NUCLEOTIDE SEQUENCE</scope>
    <source>
        <strain evidence="3">CBS 532.94</strain>
    </source>
</reference>
<reference evidence="3" key="1">
    <citation type="journal article" date="2023" name="Mol. Phylogenet. Evol.">
        <title>Genome-scale phylogeny and comparative genomics of the fungal order Sordariales.</title>
        <authorList>
            <person name="Hensen N."/>
            <person name="Bonometti L."/>
            <person name="Westerberg I."/>
            <person name="Brannstrom I.O."/>
            <person name="Guillou S."/>
            <person name="Cros-Aarteil S."/>
            <person name="Calhoun S."/>
            <person name="Haridas S."/>
            <person name="Kuo A."/>
            <person name="Mondo S."/>
            <person name="Pangilinan J."/>
            <person name="Riley R."/>
            <person name="LaButti K."/>
            <person name="Andreopoulos B."/>
            <person name="Lipzen A."/>
            <person name="Chen C."/>
            <person name="Yan M."/>
            <person name="Daum C."/>
            <person name="Ng V."/>
            <person name="Clum A."/>
            <person name="Steindorff A."/>
            <person name="Ohm R.A."/>
            <person name="Martin F."/>
            <person name="Silar P."/>
            <person name="Natvig D.O."/>
            <person name="Lalanne C."/>
            <person name="Gautier V."/>
            <person name="Ament-Velasquez S.L."/>
            <person name="Kruys A."/>
            <person name="Hutchinson M.I."/>
            <person name="Powell A.J."/>
            <person name="Barry K."/>
            <person name="Miller A.N."/>
            <person name="Grigoriev I.V."/>
            <person name="Debuchy R."/>
            <person name="Gladieux P."/>
            <person name="Hiltunen Thoren M."/>
            <person name="Johannesson H."/>
        </authorList>
    </citation>
    <scope>NUCLEOTIDE SEQUENCE</scope>
    <source>
        <strain evidence="3">CBS 532.94</strain>
    </source>
</reference>
<gene>
    <name evidence="3" type="ORF">C8A03DRAFT_41705</name>
</gene>
<feature type="domain" description="DUF7053" evidence="2">
    <location>
        <begin position="126"/>
        <end position="169"/>
    </location>
</feature>
<proteinExistence type="predicted"/>
<feature type="domain" description="DUF7053" evidence="2">
    <location>
        <begin position="3"/>
        <end position="122"/>
    </location>
</feature>
<dbReference type="InterPro" id="IPR055481">
    <property type="entry name" value="DUF7053"/>
</dbReference>
<evidence type="ECO:0000313" key="3">
    <source>
        <dbReference type="EMBL" id="KAK4240789.1"/>
    </source>
</evidence>
<dbReference type="Pfam" id="PF23155">
    <property type="entry name" value="DUF7053"/>
    <property type="match status" value="2"/>
</dbReference>
<organism evidence="3 4">
    <name type="scientific">Achaetomium macrosporum</name>
    <dbReference type="NCBI Taxonomy" id="79813"/>
    <lineage>
        <taxon>Eukaryota</taxon>
        <taxon>Fungi</taxon>
        <taxon>Dikarya</taxon>
        <taxon>Ascomycota</taxon>
        <taxon>Pezizomycotina</taxon>
        <taxon>Sordariomycetes</taxon>
        <taxon>Sordariomycetidae</taxon>
        <taxon>Sordariales</taxon>
        <taxon>Chaetomiaceae</taxon>
        <taxon>Achaetomium</taxon>
    </lineage>
</organism>
<evidence type="ECO:0000259" key="2">
    <source>
        <dbReference type="Pfam" id="PF23155"/>
    </source>
</evidence>
<dbReference type="PANTHER" id="PTHR38117:SF1">
    <property type="entry name" value="DUF3074 DOMAIN-CONTAINING PROTEIN"/>
    <property type="match status" value="1"/>
</dbReference>
<accession>A0AAN7CEW8</accession>
<dbReference type="Proteomes" id="UP001303760">
    <property type="component" value="Unassembled WGS sequence"/>
</dbReference>
<sequence length="186" mass="20541">MVHSSRLPASTARAQAPAMLSDYEFFLSCDPHLHKFELIPPSDLTNLNPPPCIPDNVKSQLRSGPPSSPEESESRPAMMPTCYRVTDIVHAIPAGIRDTNVVSTYEFAHVRDGVFVRIRSPLEAKDDQGGLELVEDMTITCSTLLVGLVKGQCEEGWAKIHAKMIARLQGKVDRPESTQHAVVRRL</sequence>
<evidence type="ECO:0000256" key="1">
    <source>
        <dbReference type="SAM" id="MobiDB-lite"/>
    </source>
</evidence>
<keyword evidence="4" id="KW-1185">Reference proteome</keyword>
<feature type="region of interest" description="Disordered" evidence="1">
    <location>
        <begin position="47"/>
        <end position="77"/>
    </location>
</feature>
<dbReference type="EMBL" id="MU860033">
    <property type="protein sequence ID" value="KAK4240789.1"/>
    <property type="molecule type" value="Genomic_DNA"/>
</dbReference>
<dbReference type="PANTHER" id="PTHR38117">
    <property type="entry name" value="NACHT AND WD40 DOMAIN PROTEIN"/>
    <property type="match status" value="1"/>
</dbReference>
<name>A0AAN7CEW8_9PEZI</name>
<protein>
    <recommendedName>
        <fullName evidence="2">DUF7053 domain-containing protein</fullName>
    </recommendedName>
</protein>
<evidence type="ECO:0000313" key="4">
    <source>
        <dbReference type="Proteomes" id="UP001303760"/>
    </source>
</evidence>